<dbReference type="Gene3D" id="1.10.3730.20">
    <property type="match status" value="1"/>
</dbReference>
<feature type="transmembrane region" description="Helical" evidence="6">
    <location>
        <begin position="125"/>
        <end position="145"/>
    </location>
</feature>
<feature type="transmembrane region" description="Helical" evidence="6">
    <location>
        <begin position="273"/>
        <end position="290"/>
    </location>
</feature>
<keyword evidence="2" id="KW-1003">Cell membrane</keyword>
<evidence type="ECO:0000259" key="7">
    <source>
        <dbReference type="Pfam" id="PF00892"/>
    </source>
</evidence>
<dbReference type="SUPFAM" id="SSF103481">
    <property type="entry name" value="Multidrug resistance efflux transporter EmrE"/>
    <property type="match status" value="2"/>
</dbReference>
<dbReference type="Pfam" id="PF00892">
    <property type="entry name" value="EamA"/>
    <property type="match status" value="2"/>
</dbReference>
<dbReference type="PANTHER" id="PTHR32322:SF18">
    <property type="entry name" value="S-ADENOSYLMETHIONINE_S-ADENOSYLHOMOCYSTEINE TRANSPORTER"/>
    <property type="match status" value="1"/>
</dbReference>
<evidence type="ECO:0000256" key="3">
    <source>
        <dbReference type="ARBA" id="ARBA00022692"/>
    </source>
</evidence>
<proteinExistence type="predicted"/>
<dbReference type="AlphaFoldDB" id="A0A2X0WGZ6"/>
<accession>A0A2X0WGZ6</accession>
<name>A0A2X0WGZ6_9GAMM</name>
<evidence type="ECO:0000256" key="1">
    <source>
        <dbReference type="ARBA" id="ARBA00004651"/>
    </source>
</evidence>
<dbReference type="InterPro" id="IPR000620">
    <property type="entry name" value="EamA_dom"/>
</dbReference>
<reference evidence="8 9" key="1">
    <citation type="submission" date="2018-06" db="EMBL/GenBank/DDBJ databases">
        <authorList>
            <consortium name="Pathogen Informatics"/>
            <person name="Doyle S."/>
        </authorList>
    </citation>
    <scope>NUCLEOTIDE SEQUENCE [LARGE SCALE GENOMIC DNA]</scope>
    <source>
        <strain evidence="8 9">NCTC13093</strain>
    </source>
</reference>
<gene>
    <name evidence="8" type="primary">yijE</name>
    <name evidence="8" type="ORF">NCTC13093_01056</name>
</gene>
<dbReference type="OrthoDB" id="4167046at2"/>
<dbReference type="GO" id="GO:0005886">
    <property type="term" value="C:plasma membrane"/>
    <property type="evidence" value="ECO:0007669"/>
    <property type="project" value="UniProtKB-SubCell"/>
</dbReference>
<keyword evidence="9" id="KW-1185">Reference proteome</keyword>
<feature type="transmembrane region" description="Helical" evidence="6">
    <location>
        <begin position="99"/>
        <end position="118"/>
    </location>
</feature>
<dbReference type="RefSeq" id="WP_113743832.1">
    <property type="nucleotide sequence ID" value="NZ_UAPU01000007.1"/>
</dbReference>
<dbReference type="EMBL" id="UAPV01000001">
    <property type="protein sequence ID" value="SPT69677.1"/>
    <property type="molecule type" value="Genomic_DNA"/>
</dbReference>
<dbReference type="InterPro" id="IPR037185">
    <property type="entry name" value="EmrE-like"/>
</dbReference>
<keyword evidence="3 6" id="KW-0812">Transmembrane</keyword>
<feature type="domain" description="EamA" evidence="7">
    <location>
        <begin position="155"/>
        <end position="290"/>
    </location>
</feature>
<feature type="transmembrane region" description="Helical" evidence="6">
    <location>
        <begin position="34"/>
        <end position="55"/>
    </location>
</feature>
<feature type="transmembrane region" description="Helical" evidence="6">
    <location>
        <begin position="250"/>
        <end position="267"/>
    </location>
</feature>
<dbReference type="InterPro" id="IPR050638">
    <property type="entry name" value="AA-Vitamin_Transporters"/>
</dbReference>
<feature type="transmembrane region" description="Helical" evidence="6">
    <location>
        <begin position="184"/>
        <end position="204"/>
    </location>
</feature>
<sequence>MGLLKYYFLLLAVTFIWGATPACGKLLVDALSPLLLTGLRFLFISAVIFAFLLLTHRKAELKLNKELFYLTFAMGFMGITVHNGLLFAGLHHTTATNTALIESIGPTATTLLAFIFIGERLTRTGLLGIFISCIGALCIVTKGSIDVLLNLKFNIGDLMILACEVAWSAYVIIGWKTNGKISSLALTAWSTLFGSACCFAVGLATNSLHFGVIDMMAVAGFSYLALASGLFSFIAWNFAVTKVGASKAGSFVYIVPLTGALIGITVLNERVELAQILGGLLIIFGVIITVRSKVSIKQKNSAPGTEDLLEKFPELKEEHDKALLARKK</sequence>
<evidence type="ECO:0000313" key="8">
    <source>
        <dbReference type="EMBL" id="SPT69677.1"/>
    </source>
</evidence>
<feature type="transmembrane region" description="Helical" evidence="6">
    <location>
        <begin position="67"/>
        <end position="87"/>
    </location>
</feature>
<keyword evidence="4 6" id="KW-1133">Transmembrane helix</keyword>
<evidence type="ECO:0000313" key="9">
    <source>
        <dbReference type="Proteomes" id="UP000250086"/>
    </source>
</evidence>
<feature type="transmembrane region" description="Helical" evidence="6">
    <location>
        <begin position="151"/>
        <end position="172"/>
    </location>
</feature>
<evidence type="ECO:0000256" key="2">
    <source>
        <dbReference type="ARBA" id="ARBA00022475"/>
    </source>
</evidence>
<dbReference type="PANTHER" id="PTHR32322">
    <property type="entry name" value="INNER MEMBRANE TRANSPORTER"/>
    <property type="match status" value="1"/>
</dbReference>
<evidence type="ECO:0000256" key="6">
    <source>
        <dbReference type="SAM" id="Phobius"/>
    </source>
</evidence>
<feature type="domain" description="EamA" evidence="7">
    <location>
        <begin position="5"/>
        <end position="140"/>
    </location>
</feature>
<evidence type="ECO:0000256" key="5">
    <source>
        <dbReference type="ARBA" id="ARBA00023136"/>
    </source>
</evidence>
<keyword evidence="5 6" id="KW-0472">Membrane</keyword>
<comment type="subcellular location">
    <subcellularLocation>
        <location evidence="1">Cell membrane</location>
        <topology evidence="1">Multi-pass membrane protein</topology>
    </subcellularLocation>
</comment>
<organism evidence="8 9">
    <name type="scientific">Anaerobiospirillum thomasii</name>
    <dbReference type="NCBI Taxonomy" id="179995"/>
    <lineage>
        <taxon>Bacteria</taxon>
        <taxon>Pseudomonadati</taxon>
        <taxon>Pseudomonadota</taxon>
        <taxon>Gammaproteobacteria</taxon>
        <taxon>Aeromonadales</taxon>
        <taxon>Succinivibrionaceae</taxon>
        <taxon>Anaerobiospirillum</taxon>
    </lineage>
</organism>
<dbReference type="Proteomes" id="UP000250086">
    <property type="component" value="Unassembled WGS sequence"/>
</dbReference>
<evidence type="ECO:0000256" key="4">
    <source>
        <dbReference type="ARBA" id="ARBA00022989"/>
    </source>
</evidence>
<protein>
    <submittedName>
        <fullName evidence="8">Uncharacterized inner membrane transporter yiJE</fullName>
    </submittedName>
</protein>
<feature type="transmembrane region" description="Helical" evidence="6">
    <location>
        <begin position="216"/>
        <end position="238"/>
    </location>
</feature>